<organism evidence="1 2">
    <name type="scientific">Neisseria musculi</name>
    <dbReference type="NCBI Taxonomy" id="1815583"/>
    <lineage>
        <taxon>Bacteria</taxon>
        <taxon>Pseudomonadati</taxon>
        <taxon>Pseudomonadota</taxon>
        <taxon>Betaproteobacteria</taxon>
        <taxon>Neisseriales</taxon>
        <taxon>Neisseriaceae</taxon>
        <taxon>Neisseria</taxon>
    </lineage>
</organism>
<protein>
    <submittedName>
        <fullName evidence="1">Lipoprotein</fullName>
    </submittedName>
</protein>
<reference evidence="1" key="1">
    <citation type="submission" date="2020-09" db="EMBL/GenBank/DDBJ databases">
        <title>Complete Genome Sequence of mouse commensal type strain Neisseria musculi.</title>
        <authorList>
            <person name="Thapa E."/>
            <person name="Aluvathingal J."/>
            <person name="Nadendla S."/>
            <person name="Mehta A."/>
            <person name="Tettelin H."/>
            <person name="Weyand N.J."/>
        </authorList>
    </citation>
    <scope>NUCLEOTIDE SEQUENCE [LARGE SCALE GENOMIC DNA]</scope>
    <source>
        <strain evidence="1">NW831</strain>
    </source>
</reference>
<keyword evidence="1" id="KW-0614">Plasmid</keyword>
<geneLocation type="plasmid" evidence="1 2">
    <name>unnamed</name>
</geneLocation>
<dbReference type="PROSITE" id="PS51257">
    <property type="entry name" value="PROKAR_LIPOPROTEIN"/>
    <property type="match status" value="1"/>
</dbReference>
<evidence type="ECO:0000313" key="2">
    <source>
        <dbReference type="Proteomes" id="UP000516412"/>
    </source>
</evidence>
<dbReference type="Proteomes" id="UP000516412">
    <property type="component" value="Plasmid unnamed"/>
</dbReference>
<dbReference type="EMBL" id="CP060415">
    <property type="protein sequence ID" value="QNT60407.1"/>
    <property type="molecule type" value="Genomic_DNA"/>
</dbReference>
<accession>A0A7H1MFJ2</accession>
<sequence>MKQKIKIIVSIVVGILTTGSLVAGCSSFKNGGDVHFQVDNPQVNATVSKQ</sequence>
<proteinExistence type="predicted"/>
<dbReference type="KEGG" id="nmus:H7A79_2795"/>
<dbReference type="RefSeq" id="WP_187001770.1">
    <property type="nucleotide sequence ID" value="NZ_CP060415.1"/>
</dbReference>
<keyword evidence="1" id="KW-0449">Lipoprotein</keyword>
<evidence type="ECO:0000313" key="1">
    <source>
        <dbReference type="EMBL" id="QNT60407.1"/>
    </source>
</evidence>
<keyword evidence="2" id="KW-1185">Reference proteome</keyword>
<dbReference type="AlphaFoldDB" id="A0A7H1MFJ2"/>
<gene>
    <name evidence="1" type="ORF">H7A79_2795</name>
</gene>
<name>A0A7H1MFJ2_9NEIS</name>